<dbReference type="EMBL" id="CAKOFQ010006699">
    <property type="protein sequence ID" value="CAH1962085.1"/>
    <property type="molecule type" value="Genomic_DNA"/>
</dbReference>
<reference evidence="1" key="1">
    <citation type="submission" date="2022-03" db="EMBL/GenBank/DDBJ databases">
        <authorList>
            <person name="Sayadi A."/>
        </authorList>
    </citation>
    <scope>NUCLEOTIDE SEQUENCE</scope>
</reference>
<sequence length="32" mass="3566">MAVPSGAVKRLIKCCLHHVGRYKWRIQVDGSG</sequence>
<dbReference type="Proteomes" id="UP001152888">
    <property type="component" value="Unassembled WGS sequence"/>
</dbReference>
<accession>A0A9P0JYX8</accession>
<evidence type="ECO:0000313" key="1">
    <source>
        <dbReference type="EMBL" id="CAH1962085.1"/>
    </source>
</evidence>
<dbReference type="AlphaFoldDB" id="A0A9P0JYX8"/>
<gene>
    <name evidence="1" type="ORF">ACAOBT_LOCUS4480</name>
</gene>
<evidence type="ECO:0000313" key="2">
    <source>
        <dbReference type="Proteomes" id="UP001152888"/>
    </source>
</evidence>
<organism evidence="1 2">
    <name type="scientific">Acanthoscelides obtectus</name>
    <name type="common">Bean weevil</name>
    <name type="synonym">Bruchus obtectus</name>
    <dbReference type="NCBI Taxonomy" id="200917"/>
    <lineage>
        <taxon>Eukaryota</taxon>
        <taxon>Metazoa</taxon>
        <taxon>Ecdysozoa</taxon>
        <taxon>Arthropoda</taxon>
        <taxon>Hexapoda</taxon>
        <taxon>Insecta</taxon>
        <taxon>Pterygota</taxon>
        <taxon>Neoptera</taxon>
        <taxon>Endopterygota</taxon>
        <taxon>Coleoptera</taxon>
        <taxon>Polyphaga</taxon>
        <taxon>Cucujiformia</taxon>
        <taxon>Chrysomeloidea</taxon>
        <taxon>Chrysomelidae</taxon>
        <taxon>Bruchinae</taxon>
        <taxon>Bruchini</taxon>
        <taxon>Acanthoscelides</taxon>
    </lineage>
</organism>
<protein>
    <submittedName>
        <fullName evidence="1">Uncharacterized protein</fullName>
    </submittedName>
</protein>
<comment type="caution">
    <text evidence="1">The sequence shown here is derived from an EMBL/GenBank/DDBJ whole genome shotgun (WGS) entry which is preliminary data.</text>
</comment>
<name>A0A9P0JYX8_ACAOB</name>
<dbReference type="OrthoDB" id="10067219at2759"/>
<proteinExistence type="predicted"/>
<keyword evidence="2" id="KW-1185">Reference proteome</keyword>